<keyword evidence="2 5" id="KW-0812">Transmembrane</keyword>
<comment type="subcellular location">
    <subcellularLocation>
        <location evidence="1">Membrane</location>
        <topology evidence="1">Multi-pass membrane protein</topology>
    </subcellularLocation>
</comment>
<evidence type="ECO:0000259" key="6">
    <source>
        <dbReference type="Pfam" id="PF07291"/>
    </source>
</evidence>
<dbReference type="RefSeq" id="WP_344495336.1">
    <property type="nucleotide sequence ID" value="NZ_BAAAQX010000060.1"/>
</dbReference>
<evidence type="ECO:0000313" key="8">
    <source>
        <dbReference type="Proteomes" id="UP001499843"/>
    </source>
</evidence>
<protein>
    <submittedName>
        <fullName evidence="7">Methylamine utilization protein MauE</fullName>
    </submittedName>
</protein>
<organism evidence="7 8">
    <name type="scientific">Nonomuraea monospora</name>
    <dbReference type="NCBI Taxonomy" id="568818"/>
    <lineage>
        <taxon>Bacteria</taxon>
        <taxon>Bacillati</taxon>
        <taxon>Actinomycetota</taxon>
        <taxon>Actinomycetes</taxon>
        <taxon>Streptosporangiales</taxon>
        <taxon>Streptosporangiaceae</taxon>
        <taxon>Nonomuraea</taxon>
    </lineage>
</organism>
<sequence length="180" mass="18315">MEYVALAARCALGIVFLAAVAGKVRGREAFEAFRRSVPALVPLPRGRVPAALPATVVAVETATVLLLTMEFTAPAGLGLAGAVLLAFSLGIRYALRSGSRAPCNCFSTSSAPLSRRHLVRNAVLIAVAVTGLAASSTQAGTQAHPAGAVLALAAGGLIALFAVFTDDLADLLHPVPPPPR</sequence>
<evidence type="ECO:0000256" key="5">
    <source>
        <dbReference type="SAM" id="Phobius"/>
    </source>
</evidence>
<comment type="caution">
    <text evidence="7">The sequence shown here is derived from an EMBL/GenBank/DDBJ whole genome shotgun (WGS) entry which is preliminary data.</text>
</comment>
<evidence type="ECO:0000313" key="7">
    <source>
        <dbReference type="EMBL" id="GAA2216076.1"/>
    </source>
</evidence>
<evidence type="ECO:0000256" key="4">
    <source>
        <dbReference type="ARBA" id="ARBA00023136"/>
    </source>
</evidence>
<feature type="domain" description="Methylamine utilisation protein MauE" evidence="6">
    <location>
        <begin position="1"/>
        <end position="133"/>
    </location>
</feature>
<feature type="transmembrane region" description="Helical" evidence="5">
    <location>
        <begin position="75"/>
        <end position="95"/>
    </location>
</feature>
<evidence type="ECO:0000256" key="3">
    <source>
        <dbReference type="ARBA" id="ARBA00022989"/>
    </source>
</evidence>
<keyword evidence="8" id="KW-1185">Reference proteome</keyword>
<evidence type="ECO:0000256" key="1">
    <source>
        <dbReference type="ARBA" id="ARBA00004141"/>
    </source>
</evidence>
<name>A0ABN3D2M1_9ACTN</name>
<dbReference type="Pfam" id="PF07291">
    <property type="entry name" value="MauE"/>
    <property type="match status" value="1"/>
</dbReference>
<accession>A0ABN3D2M1</accession>
<gene>
    <name evidence="7" type="ORF">GCM10009850_115450</name>
</gene>
<dbReference type="EMBL" id="BAAAQX010000060">
    <property type="protein sequence ID" value="GAA2216076.1"/>
    <property type="molecule type" value="Genomic_DNA"/>
</dbReference>
<dbReference type="InterPro" id="IPR009908">
    <property type="entry name" value="Methylamine_util_MauE"/>
</dbReference>
<dbReference type="Proteomes" id="UP001499843">
    <property type="component" value="Unassembled WGS sequence"/>
</dbReference>
<reference evidence="7 8" key="1">
    <citation type="journal article" date="2019" name="Int. J. Syst. Evol. Microbiol.">
        <title>The Global Catalogue of Microorganisms (GCM) 10K type strain sequencing project: providing services to taxonomists for standard genome sequencing and annotation.</title>
        <authorList>
            <consortium name="The Broad Institute Genomics Platform"/>
            <consortium name="The Broad Institute Genome Sequencing Center for Infectious Disease"/>
            <person name="Wu L."/>
            <person name="Ma J."/>
        </authorList>
    </citation>
    <scope>NUCLEOTIDE SEQUENCE [LARGE SCALE GENOMIC DNA]</scope>
    <source>
        <strain evidence="7 8">JCM 16114</strain>
    </source>
</reference>
<feature type="transmembrane region" description="Helical" evidence="5">
    <location>
        <begin position="146"/>
        <end position="164"/>
    </location>
</feature>
<keyword evidence="3 5" id="KW-1133">Transmembrane helix</keyword>
<keyword evidence="4 5" id="KW-0472">Membrane</keyword>
<proteinExistence type="predicted"/>
<evidence type="ECO:0000256" key="2">
    <source>
        <dbReference type="ARBA" id="ARBA00022692"/>
    </source>
</evidence>